<dbReference type="GO" id="GO:0004519">
    <property type="term" value="F:endonuclease activity"/>
    <property type="evidence" value="ECO:0007669"/>
    <property type="project" value="UniProtKB-KW"/>
</dbReference>
<dbReference type="InterPro" id="IPR003615">
    <property type="entry name" value="HNH_nuc"/>
</dbReference>
<dbReference type="CDD" id="cd00085">
    <property type="entry name" value="HNHc"/>
    <property type="match status" value="1"/>
</dbReference>
<organism evidence="2 3">
    <name type="scientific">Dehalococcoides mccartyi</name>
    <dbReference type="NCBI Taxonomy" id="61435"/>
    <lineage>
        <taxon>Bacteria</taxon>
        <taxon>Bacillati</taxon>
        <taxon>Chloroflexota</taxon>
        <taxon>Dehalococcoidia</taxon>
        <taxon>Dehalococcoidales</taxon>
        <taxon>Dehalococcoidaceae</taxon>
        <taxon>Dehalococcoides</taxon>
    </lineage>
</organism>
<dbReference type="GO" id="GO:0003676">
    <property type="term" value="F:nucleic acid binding"/>
    <property type="evidence" value="ECO:0007669"/>
    <property type="project" value="InterPro"/>
</dbReference>
<accession>A0AB33HPX5</accession>
<gene>
    <name evidence="2" type="ORF">DEHALATV1_0656</name>
</gene>
<keyword evidence="2" id="KW-0255">Endonuclease</keyword>
<dbReference type="Gene3D" id="1.10.30.50">
    <property type="match status" value="1"/>
</dbReference>
<proteinExistence type="predicted"/>
<feature type="domain" description="HNH nuclease" evidence="1">
    <location>
        <begin position="121"/>
        <end position="181"/>
    </location>
</feature>
<dbReference type="GO" id="GO:0008270">
    <property type="term" value="F:zinc ion binding"/>
    <property type="evidence" value="ECO:0007669"/>
    <property type="project" value="InterPro"/>
</dbReference>
<sequence length="222" mass="25921">MAARSDEAMKRHLNLSPASEPEVYQRECLWCKEQFETPYPNKLYCSPECAYEGNKRMKRQQWADEYAPHIFTCLECGVEVKTERGDKHSLFCSERCMEKYHSRIYKKQRKQQMRSAWVEPVTFDAVYYRSNGVCGICGLHVSYDKSPADIWAATIDHIVPLSRGGKHELSNCQLAHRLCNSTKQDDIEDYHIDWAEKNKLDNGRWTDALTKYSLHTRMQAAL</sequence>
<protein>
    <submittedName>
        <fullName evidence="2">HNH endonuclease</fullName>
    </submittedName>
</protein>
<dbReference type="Proteomes" id="UP000218257">
    <property type="component" value="Chromosome"/>
</dbReference>
<reference evidence="2 3" key="1">
    <citation type="journal article" date="2017" name="Sci. Rep.">
        <title>Isolation and genomic characterization of a Dehalococcoides strain suggests genomic rearrangement during culture.</title>
        <authorList>
            <person name="Yohda M."/>
            <person name="Ikegami K."/>
            <person name="Aita Y."/>
            <person name="Kitajima M."/>
            <person name="Takechi A."/>
            <person name="Iwamoto M."/>
            <person name="Fukuda T."/>
            <person name="Tamura N."/>
            <person name="Shibasaki J."/>
            <person name="Koike S."/>
            <person name="Komatsu D."/>
            <person name="Miyagi S."/>
            <person name="Nishimura M."/>
            <person name="Uchino Y."/>
            <person name="Shiroma A."/>
            <person name="Shimoji M."/>
            <person name="Tamotsu H."/>
            <person name="Ashimine N."/>
            <person name="Shinzato M."/>
            <person name="Ohki S."/>
            <person name="Nakano K."/>
            <person name="Teruya K."/>
            <person name="Satou K."/>
            <person name="Hirano T."/>
            <person name="Yagi O."/>
        </authorList>
    </citation>
    <scope>NUCLEOTIDE SEQUENCE [LARGE SCALE GENOMIC DNA]</scope>
    <source>
        <strain evidence="2 3">UCH-ATV1</strain>
    </source>
</reference>
<evidence type="ECO:0000259" key="1">
    <source>
        <dbReference type="SMART" id="SM00507"/>
    </source>
</evidence>
<evidence type="ECO:0000313" key="2">
    <source>
        <dbReference type="EMBL" id="BAZ97284.1"/>
    </source>
</evidence>
<evidence type="ECO:0000313" key="3">
    <source>
        <dbReference type="Proteomes" id="UP000218257"/>
    </source>
</evidence>
<dbReference type="InterPro" id="IPR002711">
    <property type="entry name" value="HNH"/>
</dbReference>
<dbReference type="SMART" id="SM00507">
    <property type="entry name" value="HNHc"/>
    <property type="match status" value="1"/>
</dbReference>
<keyword evidence="2" id="KW-0540">Nuclease</keyword>
<dbReference type="Pfam" id="PF01844">
    <property type="entry name" value="HNH"/>
    <property type="match status" value="1"/>
</dbReference>
<keyword evidence="2" id="KW-0378">Hydrolase</keyword>
<dbReference type="AlphaFoldDB" id="A0AB33HPX5"/>
<name>A0AB33HPX5_9CHLR</name>
<dbReference type="EMBL" id="AP017649">
    <property type="protein sequence ID" value="BAZ97284.1"/>
    <property type="molecule type" value="Genomic_DNA"/>
</dbReference>